<dbReference type="InterPro" id="IPR011990">
    <property type="entry name" value="TPR-like_helical_dom_sf"/>
</dbReference>
<dbReference type="Pfam" id="PF00085">
    <property type="entry name" value="Thioredoxin"/>
    <property type="match status" value="1"/>
</dbReference>
<organism evidence="3">
    <name type="scientific">Propionibacterium freudenreichii subsp. freudenreichii</name>
    <dbReference type="NCBI Taxonomy" id="66712"/>
    <lineage>
        <taxon>Bacteria</taxon>
        <taxon>Bacillati</taxon>
        <taxon>Actinomycetota</taxon>
        <taxon>Actinomycetes</taxon>
        <taxon>Propionibacteriales</taxon>
        <taxon>Propionibacteriaceae</taxon>
        <taxon>Propionibacterium</taxon>
    </lineage>
</organism>
<gene>
    <name evidence="3" type="primary">trxA3</name>
    <name evidence="3" type="ORF">PFCIRM138_10565</name>
</gene>
<dbReference type="SUPFAM" id="SSF52833">
    <property type="entry name" value="Thioredoxin-like"/>
    <property type="match status" value="1"/>
</dbReference>
<dbReference type="CDD" id="cd02956">
    <property type="entry name" value="ybbN"/>
    <property type="match status" value="1"/>
</dbReference>
<protein>
    <submittedName>
        <fullName evidence="3">Thioredoxin</fullName>
    </submittedName>
</protein>
<accession>A0A0B7NSN0</accession>
<feature type="domain" description="Thioredoxin" evidence="2">
    <location>
        <begin position="71"/>
        <end position="165"/>
    </location>
</feature>
<sequence length="330" mass="33977">MSQPLTPRQPSGPQGPARGQSSAAPQGHAPSAHSDFSRPGAIDLSKIAATSPAAPQPGQAGASTGSYVVDVTEAELNDVIQQSVNYPVILALLSANDPGSNQLRSMLTRLADESAGRWLLAVVDIDTQPRIAQALQVTAIPTVLALLAGQAIPLFQGTADEAQVRGVLEQVMASAVANGVAGHVKPVSHGEAGPDPRFAAADTAMEAEDYDRAADEFGKLLAANPKDSEAAAGQATARLMSRAANADPEATLAAAKAAPDDVPAAMAASDVDMIAGRPKDAFGRLIGLIRTTAGDERDAVRTRLLELFETMDQADPELLAARRALGAALY</sequence>
<reference evidence="3" key="1">
    <citation type="submission" date="2014-08" db="EMBL/GenBank/DDBJ databases">
        <authorList>
            <person name="Falentin Helene"/>
        </authorList>
    </citation>
    <scope>NUCLEOTIDE SEQUENCE</scope>
</reference>
<evidence type="ECO:0000256" key="1">
    <source>
        <dbReference type="SAM" id="MobiDB-lite"/>
    </source>
</evidence>
<proteinExistence type="predicted"/>
<dbReference type="AlphaFoldDB" id="A0A0B7NSN0"/>
<dbReference type="InterPro" id="IPR013766">
    <property type="entry name" value="Thioredoxin_domain"/>
</dbReference>
<feature type="compositionally biased region" description="Polar residues" evidence="1">
    <location>
        <begin position="1"/>
        <end position="12"/>
    </location>
</feature>
<dbReference type="Pfam" id="PF14561">
    <property type="entry name" value="TPR_20"/>
    <property type="match status" value="1"/>
</dbReference>
<feature type="region of interest" description="Disordered" evidence="1">
    <location>
        <begin position="1"/>
        <end position="40"/>
    </location>
</feature>
<evidence type="ECO:0000259" key="2">
    <source>
        <dbReference type="Pfam" id="PF00085"/>
    </source>
</evidence>
<dbReference type="InterPro" id="IPR036249">
    <property type="entry name" value="Thioredoxin-like_sf"/>
</dbReference>
<dbReference type="EMBL" id="LM676425">
    <property type="protein sequence ID" value="CEP26910.1"/>
    <property type="molecule type" value="Genomic_DNA"/>
</dbReference>
<evidence type="ECO:0000313" key="3">
    <source>
        <dbReference type="EMBL" id="CEP26910.1"/>
    </source>
</evidence>
<dbReference type="Gene3D" id="3.40.30.10">
    <property type="entry name" value="Glutaredoxin"/>
    <property type="match status" value="1"/>
</dbReference>
<dbReference type="Gene3D" id="1.25.40.10">
    <property type="entry name" value="Tetratricopeptide repeat domain"/>
    <property type="match status" value="1"/>
</dbReference>
<name>A0A0B7NSN0_PROFF</name>